<dbReference type="EMBL" id="WSRQ01000212">
    <property type="protein sequence ID" value="MVX67493.1"/>
    <property type="molecule type" value="Genomic_DNA"/>
</dbReference>
<reference evidence="1" key="1">
    <citation type="submission" date="2019-12" db="EMBL/GenBank/DDBJ databases">
        <title>Microbes associate with the intestines of laboratory mice.</title>
        <authorList>
            <person name="Navarre W."/>
            <person name="Wong E."/>
        </authorList>
    </citation>
    <scope>NUCLEOTIDE SEQUENCE</scope>
    <source>
        <strain evidence="1">NM79_F5</strain>
    </source>
</reference>
<evidence type="ECO:0000313" key="2">
    <source>
        <dbReference type="Proteomes" id="UP000656077"/>
    </source>
</evidence>
<dbReference type="AlphaFoldDB" id="A0A964W5P3"/>
<dbReference type="InterPro" id="IPR021321">
    <property type="entry name" value="DUF2922"/>
</dbReference>
<dbReference type="RefSeq" id="WP_160361865.1">
    <property type="nucleotide sequence ID" value="NZ_WSRQ01000212.1"/>
</dbReference>
<evidence type="ECO:0000313" key="1">
    <source>
        <dbReference type="EMBL" id="MVX67493.1"/>
    </source>
</evidence>
<protein>
    <submittedName>
        <fullName evidence="1">DUF2922 family protein</fullName>
    </submittedName>
</protein>
<accession>A0A964W5P3</accession>
<dbReference type="Pfam" id="PF11148">
    <property type="entry name" value="DUF2922"/>
    <property type="match status" value="1"/>
</dbReference>
<name>A0A964W5P3_9CLOT</name>
<organism evidence="1 2">
    <name type="scientific">Clostridium chromiireducens</name>
    <dbReference type="NCBI Taxonomy" id="225345"/>
    <lineage>
        <taxon>Bacteria</taxon>
        <taxon>Bacillati</taxon>
        <taxon>Bacillota</taxon>
        <taxon>Clostridia</taxon>
        <taxon>Eubacteriales</taxon>
        <taxon>Clostridiaceae</taxon>
        <taxon>Clostridium</taxon>
    </lineage>
</organism>
<sequence>MEYTLNMVFNTSGGKKTTFSITDVNSAVTPSEVNSLMDAILTENIFSTSSGDLISKASAAIVAKTVTEVTMS</sequence>
<gene>
    <name evidence="1" type="ORF">GKZ28_28290</name>
</gene>
<dbReference type="Proteomes" id="UP000656077">
    <property type="component" value="Unassembled WGS sequence"/>
</dbReference>
<proteinExistence type="predicted"/>
<comment type="caution">
    <text evidence="1">The sequence shown here is derived from an EMBL/GenBank/DDBJ whole genome shotgun (WGS) entry which is preliminary data.</text>
</comment>